<evidence type="ECO:0000313" key="1">
    <source>
        <dbReference type="EMBL" id="QDV75357.1"/>
    </source>
</evidence>
<gene>
    <name evidence="1" type="ORF">Spa11_35730</name>
</gene>
<sequence length="127" mass="14323">MAEIVLKDESYAIVGACFEVYNELGCGFLEAVYQEALQLELGAKQIPYVPQSPLQIHYKGQPLIQAYRADLICYGSVLVELKAVSYINDDHRAQLLNYLHATKMPLGLLINFGHSKGLQHERFLPRT</sequence>
<dbReference type="AlphaFoldDB" id="A0A518KC21"/>
<organism evidence="1 2">
    <name type="scientific">Botrimarina mediterranea</name>
    <dbReference type="NCBI Taxonomy" id="2528022"/>
    <lineage>
        <taxon>Bacteria</taxon>
        <taxon>Pseudomonadati</taxon>
        <taxon>Planctomycetota</taxon>
        <taxon>Planctomycetia</taxon>
        <taxon>Pirellulales</taxon>
        <taxon>Lacipirellulaceae</taxon>
        <taxon>Botrimarina</taxon>
    </lineage>
</organism>
<keyword evidence="2" id="KW-1185">Reference proteome</keyword>
<dbReference type="KEGG" id="bmei:Spa11_35730"/>
<evidence type="ECO:0000313" key="2">
    <source>
        <dbReference type="Proteomes" id="UP000316426"/>
    </source>
</evidence>
<dbReference type="InterPro" id="IPR026350">
    <property type="entry name" value="GxxExxY"/>
</dbReference>
<accession>A0A518KC21</accession>
<reference evidence="1 2" key="1">
    <citation type="submission" date="2019-02" db="EMBL/GenBank/DDBJ databases">
        <title>Deep-cultivation of Planctomycetes and their phenomic and genomic characterization uncovers novel biology.</title>
        <authorList>
            <person name="Wiegand S."/>
            <person name="Jogler M."/>
            <person name="Boedeker C."/>
            <person name="Pinto D."/>
            <person name="Vollmers J."/>
            <person name="Rivas-Marin E."/>
            <person name="Kohn T."/>
            <person name="Peeters S.H."/>
            <person name="Heuer A."/>
            <person name="Rast P."/>
            <person name="Oberbeckmann S."/>
            <person name="Bunk B."/>
            <person name="Jeske O."/>
            <person name="Meyerdierks A."/>
            <person name="Storesund J.E."/>
            <person name="Kallscheuer N."/>
            <person name="Luecker S."/>
            <person name="Lage O.M."/>
            <person name="Pohl T."/>
            <person name="Merkel B.J."/>
            <person name="Hornburger P."/>
            <person name="Mueller R.-W."/>
            <person name="Bruemmer F."/>
            <person name="Labrenz M."/>
            <person name="Spormann A.M."/>
            <person name="Op den Camp H."/>
            <person name="Overmann J."/>
            <person name="Amann R."/>
            <person name="Jetten M.S.M."/>
            <person name="Mascher T."/>
            <person name="Medema M.H."/>
            <person name="Devos D.P."/>
            <person name="Kaster A.-K."/>
            <person name="Ovreas L."/>
            <person name="Rohde M."/>
            <person name="Galperin M.Y."/>
            <person name="Jogler C."/>
        </authorList>
    </citation>
    <scope>NUCLEOTIDE SEQUENCE [LARGE SCALE GENOMIC DNA]</scope>
    <source>
        <strain evidence="1 2">Spa11</strain>
    </source>
</reference>
<dbReference type="NCBIfam" id="TIGR04256">
    <property type="entry name" value="GxxExxY"/>
    <property type="match status" value="1"/>
</dbReference>
<dbReference type="Pfam" id="PF13366">
    <property type="entry name" value="PDDEXK_3"/>
    <property type="match status" value="1"/>
</dbReference>
<name>A0A518KC21_9BACT</name>
<dbReference type="RefSeq" id="WP_145114567.1">
    <property type="nucleotide sequence ID" value="NZ_CP036349.1"/>
</dbReference>
<dbReference type="Proteomes" id="UP000316426">
    <property type="component" value="Chromosome"/>
</dbReference>
<protein>
    <recommendedName>
        <fullName evidence="3">GxxExxY protein</fullName>
    </recommendedName>
</protein>
<evidence type="ECO:0008006" key="3">
    <source>
        <dbReference type="Google" id="ProtNLM"/>
    </source>
</evidence>
<proteinExistence type="predicted"/>
<dbReference type="EMBL" id="CP036349">
    <property type="protein sequence ID" value="QDV75357.1"/>
    <property type="molecule type" value="Genomic_DNA"/>
</dbReference>